<sequence length="444" mass="46694">MLRKTSLLISLAALALTACAKSEQILPGERLNVRDVLTGGYDDGTAPASPGPQARAFSTPASVTNTDWAQSPVSPMVRVTNPALGQVLKPLFSVGIGAGDGRKTRLNADPIVAGGRIFTMDANHQVRATATSGQQLWSATLVPQRDKAPEGQGGGLAYGEGKLFVSSGFGMLTALDPATGRKLWEQDLKNTATGAPSYRDGLVYVVSGDSTAWAIESDDGRVRWQFDGTKDFNNIAGAPAPAIDDKYVVFAFGSGAVSAAFRQGGLQVWNAELLGRRTGVTIAGINDITGDPVIAGDRVFAGNHSGRAVALSVYNGERIWTAKNGALGPMWPAGDSVFFVSDLNQLVRLDAGTGQEIWSRDLPGYRPTRNPNRRRDGAYANHGPVLAGGRLIVASSDGKIRAFNPVDGKLLQEIAIPGGATTRPVVAGGTLYVVSRKGVLHAYR</sequence>
<dbReference type="SUPFAM" id="SSF50998">
    <property type="entry name" value="Quinoprotein alcohol dehydrogenase-like"/>
    <property type="match status" value="1"/>
</dbReference>
<dbReference type="AlphaFoldDB" id="A0A0B3SNV3"/>
<dbReference type="SMART" id="SM00564">
    <property type="entry name" value="PQQ"/>
    <property type="match status" value="5"/>
</dbReference>
<evidence type="ECO:0000313" key="4">
    <source>
        <dbReference type="Proteomes" id="UP000030960"/>
    </source>
</evidence>
<accession>A0A0B3SNV3</accession>
<feature type="domain" description="Pyrrolo-quinoline quinone repeat" evidence="2">
    <location>
        <begin position="125"/>
        <end position="359"/>
    </location>
</feature>
<dbReference type="InterPro" id="IPR011047">
    <property type="entry name" value="Quinoprotein_ADH-like_sf"/>
</dbReference>
<organism evidence="3 4">
    <name type="scientific">Mameliella alba</name>
    <dbReference type="NCBI Taxonomy" id="561184"/>
    <lineage>
        <taxon>Bacteria</taxon>
        <taxon>Pseudomonadati</taxon>
        <taxon>Pseudomonadota</taxon>
        <taxon>Alphaproteobacteria</taxon>
        <taxon>Rhodobacterales</taxon>
        <taxon>Roseobacteraceae</taxon>
        <taxon>Mameliella</taxon>
    </lineage>
</organism>
<dbReference type="EMBL" id="JSUQ01000012">
    <property type="protein sequence ID" value="KHQ52099.1"/>
    <property type="molecule type" value="Genomic_DNA"/>
</dbReference>
<dbReference type="Proteomes" id="UP000030960">
    <property type="component" value="Unassembled WGS sequence"/>
</dbReference>
<feature type="chain" id="PRO_5002085078" evidence="1">
    <location>
        <begin position="21"/>
        <end position="444"/>
    </location>
</feature>
<keyword evidence="1" id="KW-0732">Signal</keyword>
<reference evidence="3 4" key="1">
    <citation type="submission" date="2014-10" db="EMBL/GenBank/DDBJ databases">
        <title>Genome sequence of Ponticoccus sp. strain UMTAT08 isolated from clonal culture of toxic dinoflagellate Alexandrium tamiyavanichii.</title>
        <authorList>
            <person name="Gan H.Y."/>
            <person name="Muhd D.-D."/>
            <person name="Mohd Noor M.E."/>
            <person name="Yeong Y.S."/>
            <person name="Usup G."/>
        </authorList>
    </citation>
    <scope>NUCLEOTIDE SEQUENCE [LARGE SCALE GENOMIC DNA]</scope>
    <source>
        <strain evidence="3 4">UMTAT08</strain>
    </source>
</reference>
<proteinExistence type="predicted"/>
<dbReference type="OrthoDB" id="5290752at2"/>
<dbReference type="RefSeq" id="WP_043143707.1">
    <property type="nucleotide sequence ID" value="NZ_JSUQ01000012.1"/>
</dbReference>
<dbReference type="PANTHER" id="PTHR34512">
    <property type="entry name" value="CELL SURFACE PROTEIN"/>
    <property type="match status" value="1"/>
</dbReference>
<feature type="signal peptide" evidence="1">
    <location>
        <begin position="1"/>
        <end position="20"/>
    </location>
</feature>
<evidence type="ECO:0000256" key="1">
    <source>
        <dbReference type="SAM" id="SignalP"/>
    </source>
</evidence>
<dbReference type="InterPro" id="IPR018391">
    <property type="entry name" value="PQQ_b-propeller_rpt"/>
</dbReference>
<dbReference type="PANTHER" id="PTHR34512:SF30">
    <property type="entry name" value="OUTER MEMBRANE PROTEIN ASSEMBLY FACTOR BAMB"/>
    <property type="match status" value="1"/>
</dbReference>
<dbReference type="InterPro" id="IPR015943">
    <property type="entry name" value="WD40/YVTN_repeat-like_dom_sf"/>
</dbReference>
<dbReference type="PROSITE" id="PS51257">
    <property type="entry name" value="PROKAR_LIPOPROTEIN"/>
    <property type="match status" value="1"/>
</dbReference>
<comment type="caution">
    <text evidence="3">The sequence shown here is derived from an EMBL/GenBank/DDBJ whole genome shotgun (WGS) entry which is preliminary data.</text>
</comment>
<name>A0A0B3SNV3_9RHOB</name>
<protein>
    <submittedName>
        <fullName evidence="3">PQQ enzyme repeat family protein</fullName>
    </submittedName>
</protein>
<evidence type="ECO:0000313" key="3">
    <source>
        <dbReference type="EMBL" id="KHQ52099.1"/>
    </source>
</evidence>
<dbReference type="PATRIC" id="fig|1515334.3.peg.3133"/>
<dbReference type="InterPro" id="IPR002372">
    <property type="entry name" value="PQQ_rpt_dom"/>
</dbReference>
<dbReference type="Gene3D" id="2.130.10.10">
    <property type="entry name" value="YVTN repeat-like/Quinoprotein amine dehydrogenase"/>
    <property type="match status" value="1"/>
</dbReference>
<dbReference type="STRING" id="561184.SAMN05216376_10255"/>
<dbReference type="Pfam" id="PF13360">
    <property type="entry name" value="PQQ_2"/>
    <property type="match status" value="1"/>
</dbReference>
<evidence type="ECO:0000259" key="2">
    <source>
        <dbReference type="Pfam" id="PF13360"/>
    </source>
</evidence>
<gene>
    <name evidence="3" type="ORF">OA50_03114</name>
</gene>
<keyword evidence="4" id="KW-1185">Reference proteome</keyword>